<feature type="transmembrane region" description="Helical" evidence="2">
    <location>
        <begin position="436"/>
        <end position="453"/>
    </location>
</feature>
<feature type="compositionally biased region" description="Low complexity" evidence="1">
    <location>
        <begin position="56"/>
        <end position="87"/>
    </location>
</feature>
<name>A0A3R8QLD9_9CORY</name>
<feature type="region of interest" description="Disordered" evidence="1">
    <location>
        <begin position="303"/>
        <end position="338"/>
    </location>
</feature>
<organism evidence="3 4">
    <name type="scientific">Corynebacterium bovis</name>
    <dbReference type="NCBI Taxonomy" id="36808"/>
    <lineage>
        <taxon>Bacteria</taxon>
        <taxon>Bacillati</taxon>
        <taxon>Actinomycetota</taxon>
        <taxon>Actinomycetes</taxon>
        <taxon>Mycobacteriales</taxon>
        <taxon>Corynebacteriaceae</taxon>
        <taxon>Corynebacterium</taxon>
    </lineage>
</organism>
<dbReference type="EMBL" id="PQNK01000021">
    <property type="protein sequence ID" value="RRO85583.1"/>
    <property type="molecule type" value="Genomic_DNA"/>
</dbReference>
<feature type="region of interest" description="Disordered" evidence="1">
    <location>
        <begin position="530"/>
        <end position="554"/>
    </location>
</feature>
<reference evidence="3 4" key="1">
    <citation type="submission" date="2018-01" db="EMBL/GenBank/DDBJ databases">
        <title>Twenty Corynebacterium bovis Genomes.</title>
        <authorList>
            <person name="Gulvik C.A."/>
        </authorList>
    </citation>
    <scope>NUCLEOTIDE SEQUENCE [LARGE SCALE GENOMIC DNA]</scope>
    <source>
        <strain evidence="3 4">F6900</strain>
    </source>
</reference>
<feature type="transmembrane region" description="Helical" evidence="2">
    <location>
        <begin position="6"/>
        <end position="22"/>
    </location>
</feature>
<accession>A0A3R8QLD9</accession>
<dbReference type="InterPro" id="IPR053779">
    <property type="entry name" value="GlpR"/>
</dbReference>
<feature type="transmembrane region" description="Helical" evidence="2">
    <location>
        <begin position="413"/>
        <end position="430"/>
    </location>
</feature>
<feature type="compositionally biased region" description="Acidic residues" evidence="1">
    <location>
        <begin position="326"/>
        <end position="338"/>
    </location>
</feature>
<feature type="compositionally biased region" description="Basic and acidic residues" evidence="1">
    <location>
        <begin position="35"/>
        <end position="44"/>
    </location>
</feature>
<keyword evidence="2" id="KW-1133">Transmembrane helix</keyword>
<feature type="region of interest" description="Disordered" evidence="1">
    <location>
        <begin position="182"/>
        <end position="282"/>
    </location>
</feature>
<feature type="compositionally biased region" description="Low complexity" evidence="1">
    <location>
        <begin position="182"/>
        <end position="196"/>
    </location>
</feature>
<dbReference type="RefSeq" id="WP_125173085.1">
    <property type="nucleotide sequence ID" value="NZ_JAPJOD010000018.1"/>
</dbReference>
<dbReference type="AlphaFoldDB" id="A0A3R8QLD9"/>
<dbReference type="NCBIfam" id="NF045516">
    <property type="entry name" value="GlpR"/>
    <property type="match status" value="1"/>
</dbReference>
<comment type="caution">
    <text evidence="3">The sequence shown here is derived from an EMBL/GenBank/DDBJ whole genome shotgun (WGS) entry which is preliminary data.</text>
</comment>
<evidence type="ECO:0000313" key="4">
    <source>
        <dbReference type="Proteomes" id="UP000276526"/>
    </source>
</evidence>
<evidence type="ECO:0000256" key="1">
    <source>
        <dbReference type="SAM" id="MobiDB-lite"/>
    </source>
</evidence>
<feature type="region of interest" description="Disordered" evidence="1">
    <location>
        <begin position="31"/>
        <end position="101"/>
    </location>
</feature>
<protein>
    <recommendedName>
        <fullName evidence="5">DUF3329 domain-containing protein</fullName>
    </recommendedName>
</protein>
<evidence type="ECO:0008006" key="5">
    <source>
        <dbReference type="Google" id="ProtNLM"/>
    </source>
</evidence>
<keyword evidence="2" id="KW-0812">Transmembrane</keyword>
<keyword evidence="2" id="KW-0472">Membrane</keyword>
<feature type="compositionally biased region" description="Acidic residues" evidence="1">
    <location>
        <begin position="203"/>
        <end position="212"/>
    </location>
</feature>
<gene>
    <name evidence="3" type="ORF">CXF48_10325</name>
</gene>
<evidence type="ECO:0000313" key="3">
    <source>
        <dbReference type="EMBL" id="RRO85583.1"/>
    </source>
</evidence>
<dbReference type="Proteomes" id="UP000276526">
    <property type="component" value="Unassembled WGS sequence"/>
</dbReference>
<sequence>MFGSLILIALVCLLFLSILLFRSQSPVRRTSQALKETRVLHEGGTEPPQRRRRLRPAPAAAPADGVSGDAVTADGGDGARSAGSAGRVSTGRPWGPGRGIDDDIEFVEAEPVQVVIDDTRHPGHVPGIIDGEVVPYRSQDEEDTGEFEPVRPDTPVATGRAVRVTDATPVVGSDEDIDADAEATAAAAGGDSAAADAGRDSADADADSDATDTADAAGTGRDAARRGGPVRTGTAVPLFRFPADDLPGADRDADPTADLDDGAGDGVGAAAGAGVDPETTGGAATLPAAYVRGADVVVDLDDLEDLDGPDHTDDLGDTDGTRDLADSEDLTGSDAAGLDDADRDAAGLDDADFAAADHADDADARPVPDILDDSDELSEDDIAYVAAHRGRGFYDPVASQAVAQRRLRRRKQTLMFLVALCLIALASGVVMQGLAWLGLAVAVVVTVLYLFFLRRQAIEEQDLRRRRLARMRRARLGVRNTADDELGVPDRLLRPGAVVLEVDDADPAFDHLPDADVTVLLPRAAEDPYRPSGTVAHGDAGRRSAYGTGTRAVS</sequence>
<proteinExistence type="predicted"/>
<feature type="compositionally biased region" description="Basic and acidic residues" evidence="1">
    <location>
        <begin position="308"/>
        <end position="325"/>
    </location>
</feature>
<evidence type="ECO:0000256" key="2">
    <source>
        <dbReference type="SAM" id="Phobius"/>
    </source>
</evidence>